<dbReference type="PANTHER" id="PTHR22642:SF2">
    <property type="entry name" value="PROTEIN LONG AFTER FAR-RED 3"/>
    <property type="match status" value="1"/>
</dbReference>
<protein>
    <recommendedName>
        <fullName evidence="1">Amidohydrolase 3 domain-containing protein</fullName>
    </recommendedName>
</protein>
<dbReference type="InterPro" id="IPR011059">
    <property type="entry name" value="Metal-dep_hydrolase_composite"/>
</dbReference>
<dbReference type="SUPFAM" id="SSF51556">
    <property type="entry name" value="Metallo-dependent hydrolases"/>
    <property type="match status" value="1"/>
</dbReference>
<dbReference type="InterPro" id="IPR033932">
    <property type="entry name" value="YtcJ-like"/>
</dbReference>
<gene>
    <name evidence="2" type="ORF">HNQ41_000899</name>
</gene>
<dbReference type="RefSeq" id="WP_184663212.1">
    <property type="nucleotide sequence ID" value="NZ_JACHHB010000003.1"/>
</dbReference>
<accession>A0A840QMZ6</accession>
<feature type="domain" description="Amidohydrolase 3" evidence="1">
    <location>
        <begin position="53"/>
        <end position="528"/>
    </location>
</feature>
<dbReference type="InterPro" id="IPR013108">
    <property type="entry name" value="Amidohydro_3"/>
</dbReference>
<keyword evidence="3" id="KW-1185">Reference proteome</keyword>
<evidence type="ECO:0000313" key="3">
    <source>
        <dbReference type="Proteomes" id="UP000551878"/>
    </source>
</evidence>
<dbReference type="Proteomes" id="UP000551878">
    <property type="component" value="Unassembled WGS sequence"/>
</dbReference>
<organism evidence="2 3">
    <name type="scientific">Texcoconibacillus texcoconensis</name>
    <dbReference type="NCBI Taxonomy" id="1095777"/>
    <lineage>
        <taxon>Bacteria</taxon>
        <taxon>Bacillati</taxon>
        <taxon>Bacillota</taxon>
        <taxon>Bacilli</taxon>
        <taxon>Bacillales</taxon>
        <taxon>Bacillaceae</taxon>
        <taxon>Texcoconibacillus</taxon>
    </lineage>
</organism>
<comment type="caution">
    <text evidence="2">The sequence shown here is derived from an EMBL/GenBank/DDBJ whole genome shotgun (WGS) entry which is preliminary data.</text>
</comment>
<dbReference type="InterPro" id="IPR032466">
    <property type="entry name" value="Metal_Hydrolase"/>
</dbReference>
<name>A0A840QMZ6_9BACI</name>
<dbReference type="CDD" id="cd01300">
    <property type="entry name" value="YtcJ_like"/>
    <property type="match status" value="1"/>
</dbReference>
<dbReference type="Gene3D" id="2.30.40.10">
    <property type="entry name" value="Urease, subunit C, domain 1"/>
    <property type="match status" value="1"/>
</dbReference>
<dbReference type="GO" id="GO:0016810">
    <property type="term" value="F:hydrolase activity, acting on carbon-nitrogen (but not peptide) bonds"/>
    <property type="evidence" value="ECO:0007669"/>
    <property type="project" value="InterPro"/>
</dbReference>
<evidence type="ECO:0000313" key="2">
    <source>
        <dbReference type="EMBL" id="MBB5172755.1"/>
    </source>
</evidence>
<dbReference type="Gene3D" id="3.10.310.70">
    <property type="match status" value="1"/>
</dbReference>
<dbReference type="EMBL" id="JACHHB010000003">
    <property type="protein sequence ID" value="MBB5172755.1"/>
    <property type="molecule type" value="Genomic_DNA"/>
</dbReference>
<proteinExistence type="predicted"/>
<dbReference type="Pfam" id="PF07969">
    <property type="entry name" value="Amidohydro_3"/>
    <property type="match status" value="1"/>
</dbReference>
<reference evidence="2 3" key="1">
    <citation type="submission" date="2020-08" db="EMBL/GenBank/DDBJ databases">
        <title>Genomic Encyclopedia of Type Strains, Phase IV (KMG-IV): sequencing the most valuable type-strain genomes for metagenomic binning, comparative biology and taxonomic classification.</title>
        <authorList>
            <person name="Goeker M."/>
        </authorList>
    </citation>
    <scope>NUCLEOTIDE SEQUENCE [LARGE SCALE GENOMIC DNA]</scope>
    <source>
        <strain evidence="2 3">DSM 24696</strain>
    </source>
</reference>
<sequence length="532" mass="59449">MGTLWYGGKIRTMESPEALKEAVFVEEGIIVSVGDESELREKYQDHIDTEQPLQGATMFPGFIDSHLHMMGHGEKLLRLDLSMISSAEEMKEVLRKKVVTAGEDEWIIGEGWNENLFPDRKMIKREELDEIAPHHPLVLSRVCRHALIANSKALDIAKVDEACEDPSGGRIERDEKGQLNGLFHDQAQSLIREAMPEVSNHHLNRALSSALNDLYAHGFVGGHTEDLNHYGDGVQMLETFLQTIDGKTKKFRTNLLVHHEVLDQLIEAGFSLGKQTEFISTGAMKIFADGALGGRTALLSEPYSDANDTQGLAIYDGDELKALVSRAREQQLPVAIHTIGDEALDRSIAALEEHPPTQGVRDRLIHLQVVREDLLERLKKLSVILDIQPRFVASDFPWVIDRLGRERLPYAFAWKRLLSAGLICAGGSDAPIEPIDPRLGIHAAITRRKPNESHEGYLPEEKLTRFEAVRLFTGGSAMAVSEESLQGKIAPGYRADFTIFDVDLFDIKEDDILTAQVVKTVVDNTIMYELDR</sequence>
<dbReference type="Gene3D" id="3.20.20.140">
    <property type="entry name" value="Metal-dependent hydrolases"/>
    <property type="match status" value="1"/>
</dbReference>
<dbReference type="SUPFAM" id="SSF51338">
    <property type="entry name" value="Composite domain of metallo-dependent hydrolases"/>
    <property type="match status" value="1"/>
</dbReference>
<dbReference type="AlphaFoldDB" id="A0A840QMZ6"/>
<dbReference type="PANTHER" id="PTHR22642">
    <property type="entry name" value="IMIDAZOLONEPROPIONASE"/>
    <property type="match status" value="1"/>
</dbReference>
<evidence type="ECO:0000259" key="1">
    <source>
        <dbReference type="Pfam" id="PF07969"/>
    </source>
</evidence>